<evidence type="ECO:0000256" key="1">
    <source>
        <dbReference type="SAM" id="MobiDB-lite"/>
    </source>
</evidence>
<name>A0A3E1B882_RHILT</name>
<feature type="compositionally biased region" description="Acidic residues" evidence="1">
    <location>
        <begin position="1"/>
        <end position="13"/>
    </location>
</feature>
<dbReference type="AlphaFoldDB" id="A0A3E1B882"/>
<gene>
    <name evidence="2" type="ORF">B5K10_24305</name>
</gene>
<proteinExistence type="predicted"/>
<comment type="caution">
    <text evidence="2">The sequence shown here is derived from an EMBL/GenBank/DDBJ whole genome shotgun (WGS) entry which is preliminary data.</text>
</comment>
<protein>
    <submittedName>
        <fullName evidence="2">Uncharacterized protein</fullName>
    </submittedName>
</protein>
<reference evidence="2 3" key="1">
    <citation type="submission" date="2017-03" db="EMBL/GenBank/DDBJ databases">
        <title>Genome analysis of Rhizobial strains effectives or ineffectives for nitrogen fixation isolated from bean seeds.</title>
        <authorList>
            <person name="Peralta H."/>
            <person name="Aguilar-Vera A."/>
            <person name="Mora Y."/>
            <person name="Vargas-Lagunas C."/>
            <person name="Girard L."/>
            <person name="Mora J."/>
        </authorList>
    </citation>
    <scope>NUCLEOTIDE SEQUENCE [LARGE SCALE GENOMIC DNA]</scope>
    <source>
        <strain evidence="2 3">CCGM5</strain>
    </source>
</reference>
<evidence type="ECO:0000313" key="2">
    <source>
        <dbReference type="EMBL" id="RFB86679.1"/>
    </source>
</evidence>
<feature type="region of interest" description="Disordered" evidence="1">
    <location>
        <begin position="1"/>
        <end position="25"/>
    </location>
</feature>
<organism evidence="2 3">
    <name type="scientific">Rhizobium leguminosarum bv. trifolii</name>
    <dbReference type="NCBI Taxonomy" id="386"/>
    <lineage>
        <taxon>Bacteria</taxon>
        <taxon>Pseudomonadati</taxon>
        <taxon>Pseudomonadota</taxon>
        <taxon>Alphaproteobacteria</taxon>
        <taxon>Hyphomicrobiales</taxon>
        <taxon>Rhizobiaceae</taxon>
        <taxon>Rhizobium/Agrobacterium group</taxon>
        <taxon>Rhizobium</taxon>
    </lineage>
</organism>
<dbReference type="EMBL" id="NAOO01000033">
    <property type="protein sequence ID" value="RFB86679.1"/>
    <property type="molecule type" value="Genomic_DNA"/>
</dbReference>
<dbReference type="Proteomes" id="UP000256748">
    <property type="component" value="Unassembled WGS sequence"/>
</dbReference>
<sequence length="105" mass="11851">MGDMADSDIEDALLADAPREATPRDRRREMVDRIVLTLGEFINDLDTRDERSRASVGQLVAIVQTMSDSIASADDKTFTAIMREAALLMRTLKERQAYFSKFTVH</sequence>
<evidence type="ECO:0000313" key="3">
    <source>
        <dbReference type="Proteomes" id="UP000256748"/>
    </source>
</evidence>
<accession>A0A3E1B882</accession>